<proteinExistence type="inferred from homology"/>
<dbReference type="PANTHER" id="PTHR47505:SF1">
    <property type="entry name" value="DNA UTILIZATION PROTEIN YHGH"/>
    <property type="match status" value="1"/>
</dbReference>
<dbReference type="PANTHER" id="PTHR47505">
    <property type="entry name" value="DNA UTILIZATION PROTEIN YHGH"/>
    <property type="match status" value="1"/>
</dbReference>
<keyword evidence="5" id="KW-1185">Reference proteome</keyword>
<dbReference type="AlphaFoldDB" id="A0A430HLX4"/>
<comment type="similarity">
    <text evidence="1">Belongs to the ComF/GntX family.</text>
</comment>
<accession>A0A430HLX4</accession>
<dbReference type="Gene3D" id="3.40.50.2020">
    <property type="match status" value="1"/>
</dbReference>
<dbReference type="RefSeq" id="WP_126074464.1">
    <property type="nucleotide sequence ID" value="NZ_RXLQ01000006.1"/>
</dbReference>
<organism evidence="4 5">
    <name type="scientific">Massilia atriviolacea</name>
    <dbReference type="NCBI Taxonomy" id="2495579"/>
    <lineage>
        <taxon>Bacteria</taxon>
        <taxon>Pseudomonadati</taxon>
        <taxon>Pseudomonadota</taxon>
        <taxon>Betaproteobacteria</taxon>
        <taxon>Burkholderiales</taxon>
        <taxon>Oxalobacteraceae</taxon>
        <taxon>Telluria group</taxon>
        <taxon>Massilia</taxon>
    </lineage>
</organism>
<evidence type="ECO:0000256" key="2">
    <source>
        <dbReference type="SAM" id="SignalP"/>
    </source>
</evidence>
<dbReference type="SUPFAM" id="SSF53271">
    <property type="entry name" value="PRTase-like"/>
    <property type="match status" value="1"/>
</dbReference>
<evidence type="ECO:0000313" key="5">
    <source>
        <dbReference type="Proteomes" id="UP000278085"/>
    </source>
</evidence>
<keyword evidence="2" id="KW-0732">Signal</keyword>
<feature type="chain" id="PRO_5019344150" evidence="2">
    <location>
        <begin position="27"/>
        <end position="247"/>
    </location>
</feature>
<feature type="domain" description="Phosphoribosyltransferase" evidence="3">
    <location>
        <begin position="197"/>
        <end position="243"/>
    </location>
</feature>
<sequence>MSQRWSRWPRRALLACGGALLPCACALCGGAAGAPVCAACEGRFAAGGGVRCRCCANPLGEAEAGLACGACLAGAPAYDATVAAADYASPLDQLVLRLKFGGALALAPWCAGALRRAVLAAPGFALPELLCPVPLGPARLVERGYNQALEIARPLSSLLGIALYPRLALRPLDTPAQARLTPGERKKNMRHAFLVAPDMLAVVRGRHIGVVDDVMTSGHTLDALAATLKRFGAARVSNMVFARTPPH</sequence>
<dbReference type="CDD" id="cd06223">
    <property type="entry name" value="PRTases_typeI"/>
    <property type="match status" value="1"/>
</dbReference>
<feature type="signal peptide" evidence="2">
    <location>
        <begin position="1"/>
        <end position="26"/>
    </location>
</feature>
<dbReference type="OrthoDB" id="9793412at2"/>
<comment type="caution">
    <text evidence="4">The sequence shown here is derived from an EMBL/GenBank/DDBJ whole genome shotgun (WGS) entry which is preliminary data.</text>
</comment>
<evidence type="ECO:0000259" key="3">
    <source>
        <dbReference type="Pfam" id="PF00156"/>
    </source>
</evidence>
<reference evidence="4 5" key="1">
    <citation type="submission" date="2018-12" db="EMBL/GenBank/DDBJ databases">
        <authorList>
            <person name="Yang E."/>
        </authorList>
    </citation>
    <scope>NUCLEOTIDE SEQUENCE [LARGE SCALE GENOMIC DNA]</scope>
    <source>
        <strain evidence="4 5">SOD</strain>
    </source>
</reference>
<dbReference type="InterPro" id="IPR051910">
    <property type="entry name" value="ComF/GntX_DNA_util-trans"/>
</dbReference>
<protein>
    <submittedName>
        <fullName evidence="4">ComF family protein</fullName>
    </submittedName>
</protein>
<dbReference type="EMBL" id="RXLQ01000006">
    <property type="protein sequence ID" value="RSZ58566.1"/>
    <property type="molecule type" value="Genomic_DNA"/>
</dbReference>
<dbReference type="InterPro" id="IPR029057">
    <property type="entry name" value="PRTase-like"/>
</dbReference>
<evidence type="ECO:0000256" key="1">
    <source>
        <dbReference type="ARBA" id="ARBA00008007"/>
    </source>
</evidence>
<name>A0A430HLX4_9BURK</name>
<dbReference type="InterPro" id="IPR000836">
    <property type="entry name" value="PRTase_dom"/>
</dbReference>
<gene>
    <name evidence="4" type="ORF">EJB06_13080</name>
</gene>
<evidence type="ECO:0000313" key="4">
    <source>
        <dbReference type="EMBL" id="RSZ58566.1"/>
    </source>
</evidence>
<dbReference type="Pfam" id="PF00156">
    <property type="entry name" value="Pribosyltran"/>
    <property type="match status" value="1"/>
</dbReference>
<dbReference type="Proteomes" id="UP000278085">
    <property type="component" value="Unassembled WGS sequence"/>
</dbReference>